<feature type="transmembrane region" description="Helical" evidence="4">
    <location>
        <begin position="59"/>
        <end position="79"/>
    </location>
</feature>
<evidence type="ECO:0000313" key="5">
    <source>
        <dbReference type="EMBL" id="PLT92835.1"/>
    </source>
</evidence>
<evidence type="ECO:0000313" key="6">
    <source>
        <dbReference type="Proteomes" id="UP001190825"/>
    </source>
</evidence>
<keyword evidence="4" id="KW-0472">Membrane</keyword>
<comment type="subcellular location">
    <subcellularLocation>
        <location evidence="1">Membrane</location>
        <topology evidence="1">Multi-pass membrane protein</topology>
    </subcellularLocation>
</comment>
<feature type="transmembrane region" description="Helical" evidence="4">
    <location>
        <begin position="86"/>
        <end position="102"/>
    </location>
</feature>
<name>A0ABX4TD92_9HYPH</name>
<organism evidence="5 6">
    <name type="scientific">Sinorhizobium medicae</name>
    <dbReference type="NCBI Taxonomy" id="110321"/>
    <lineage>
        <taxon>Bacteria</taxon>
        <taxon>Pseudomonadati</taxon>
        <taxon>Pseudomonadota</taxon>
        <taxon>Alphaproteobacteria</taxon>
        <taxon>Hyphomicrobiales</taxon>
        <taxon>Rhizobiaceae</taxon>
        <taxon>Sinorhizobium/Ensifer group</taxon>
        <taxon>Sinorhizobium</taxon>
    </lineage>
</organism>
<evidence type="ECO:0000256" key="4">
    <source>
        <dbReference type="SAM" id="Phobius"/>
    </source>
</evidence>
<dbReference type="Pfam" id="PF04956">
    <property type="entry name" value="TrbC"/>
    <property type="match status" value="2"/>
</dbReference>
<evidence type="ECO:0000256" key="2">
    <source>
        <dbReference type="ARBA" id="ARBA00022692"/>
    </source>
</evidence>
<accession>A0ABX4TD92</accession>
<gene>
    <name evidence="5" type="ORF">BMJ33_32775</name>
</gene>
<reference evidence="5 6" key="1">
    <citation type="journal article" date="2018" name="FEMS Microbiol. Ecol.">
        <title>Co-invading symbiotic mutualists of Medicago polymorpha retain high ancestral diversity and contain diverse accessory genomes.</title>
        <authorList>
            <person name="Porter S.S."/>
            <person name="Faber-Hammond J.J."/>
            <person name="Friesen M.L."/>
        </authorList>
    </citation>
    <scope>NUCLEOTIDE SEQUENCE [LARGE SCALE GENOMIC DNA]</scope>
    <source>
        <strain evidence="5 6">Str16</strain>
    </source>
</reference>
<keyword evidence="3 4" id="KW-1133">Transmembrane helix</keyword>
<keyword evidence="2 4" id="KW-0812">Transmembrane</keyword>
<dbReference type="InterPro" id="IPR007039">
    <property type="entry name" value="TrbC/VirB2"/>
</dbReference>
<dbReference type="EMBL" id="NBUC01000178">
    <property type="protein sequence ID" value="PLT92835.1"/>
    <property type="molecule type" value="Genomic_DNA"/>
</dbReference>
<comment type="caution">
    <text evidence="5">The sequence shown here is derived from an EMBL/GenBank/DDBJ whole genome shotgun (WGS) entry which is preliminary data.</text>
</comment>
<dbReference type="RefSeq" id="WP_102040284.1">
    <property type="nucleotide sequence ID" value="NZ_NBUC01000178.1"/>
</dbReference>
<dbReference type="Proteomes" id="UP001190825">
    <property type="component" value="Unassembled WGS sequence"/>
</dbReference>
<evidence type="ECO:0000256" key="3">
    <source>
        <dbReference type="ARBA" id="ARBA00022989"/>
    </source>
</evidence>
<proteinExistence type="predicted"/>
<keyword evidence="6" id="KW-1185">Reference proteome</keyword>
<protein>
    <submittedName>
        <fullName evidence="5">VIRB2 type IV secretion</fullName>
    </submittedName>
</protein>
<feature type="transmembrane region" description="Helical" evidence="4">
    <location>
        <begin position="108"/>
        <end position="126"/>
    </location>
</feature>
<sequence length="135" mass="13700">MQFEMQTRKSQAVKLAATLGIVAAYQVAGADIALAQSAGGAFGPLQTAVQMIVDFITGPFGRLLAIIAVIGLGFLAFAVTGPFGRLLAIIAVIGLGFLAFAGRLSWFTAGAVVMGIGLVFGAPAIVDEMISAVGQ</sequence>
<evidence type="ECO:0000256" key="1">
    <source>
        <dbReference type="ARBA" id="ARBA00004141"/>
    </source>
</evidence>